<evidence type="ECO:0000256" key="2">
    <source>
        <dbReference type="ARBA" id="ARBA00022553"/>
    </source>
</evidence>
<keyword evidence="2" id="KW-0597">Phosphoprotein</keyword>
<dbReference type="InterPro" id="IPR031315">
    <property type="entry name" value="LNS2/PITP"/>
</dbReference>
<dbReference type="GO" id="GO:0008195">
    <property type="term" value="F:phosphatidate phosphatase activity"/>
    <property type="evidence" value="ECO:0007669"/>
    <property type="project" value="TreeGrafter"/>
</dbReference>
<dbReference type="STRING" id="1276538.A0A1X7RQX5"/>
<organism evidence="5 6">
    <name type="scientific">Zymoseptoria tritici (strain ST99CH_3D7)</name>
    <dbReference type="NCBI Taxonomy" id="1276538"/>
    <lineage>
        <taxon>Eukaryota</taxon>
        <taxon>Fungi</taxon>
        <taxon>Dikarya</taxon>
        <taxon>Ascomycota</taxon>
        <taxon>Pezizomycotina</taxon>
        <taxon>Dothideomycetes</taxon>
        <taxon>Dothideomycetidae</taxon>
        <taxon>Mycosphaerellales</taxon>
        <taxon>Mycosphaerellaceae</taxon>
        <taxon>Zymoseptoria</taxon>
    </lineage>
</organism>
<feature type="compositionally biased region" description="Basic and acidic residues" evidence="3">
    <location>
        <begin position="372"/>
        <end position="384"/>
    </location>
</feature>
<evidence type="ECO:0000256" key="1">
    <source>
        <dbReference type="ARBA" id="ARBA00005476"/>
    </source>
</evidence>
<evidence type="ECO:0000313" key="6">
    <source>
        <dbReference type="Proteomes" id="UP000215127"/>
    </source>
</evidence>
<evidence type="ECO:0000256" key="3">
    <source>
        <dbReference type="SAM" id="MobiDB-lite"/>
    </source>
</evidence>
<dbReference type="FunFam" id="3.40.50.1000:FF:000063">
    <property type="entry name" value="Nuclear elongation and deformation protein"/>
    <property type="match status" value="1"/>
</dbReference>
<dbReference type="Proteomes" id="UP000215127">
    <property type="component" value="Chromosome 4"/>
</dbReference>
<dbReference type="InterPro" id="IPR026058">
    <property type="entry name" value="LIPIN"/>
</dbReference>
<sequence length="917" mass="99112">MQYVRAVSGAVSSTWNSINPATLSGAIDVVVVEQADGSLACSPFHIRFGKFSLLRPHEKKVEFRVNGEKKDFPMKLGEGGEAFFVFETQDSVPEALQTSPPVSPVSSPEMKASPPQTPALQEPDPFDLESSSLPQDGLRQPPKGRERSTTDARSQRVPSLARRAQSDLGEELTPISSSPPGTSQRRLSGDFTRFEGLQAPPLDRQISDSAIPAARAAIENSLETSELIFSANSERAPSPLPIETDRPSSAVSAEQEEARARAMALSKKLWTANISNQVTEAGDLMLDMTSYKSGNMEALQAEGIARQLLSQELDGPYDIGALIGADEKGNIWIYSSEEAKEAANKRAAAAAGLGSFNPAAYASADALSDPGYHSDDARSNDSKPDYINNHNHTHARRDSDSAVGMGSQPSSPGGAGDPNKNYAKTLRLTSDQLKTMNLQPGGNSMSFTVNRATCTANLWYWHHDVPIVISDIDGTITKSDVLGHVLNTLGRDWTHSGVAKLYTEIASNGYNFLYLTSRSVGQADTTRAYLNGVVQEGFRLPKGPVILSPDRTIAALRREVYLRKPEIFKMACLRDIMALFSGHGGAQNVTDTAVEAGLKSLQSKGGGGGGKAHSSSPFYAGFGNRLTDALSYRSVNIPSIRIFTINSNSEISLDLLSLNNYKTAYSTMREIVDHYFPPVGLLVKGGGEEYTDFNYWRERPLDVWDFTDSESEDEDPVIEKAALGLQNVPSAGGAGSVLSEDEGMTESLYLDAEGGRGRFSLDQSVAGESMLETEGEYEDMENSELVESEYGYDEEGQSQYEEEDVYAAGDEEEGYEVGEEGREETSVGGVDGAGEAVPPPRPQTPDMNLSPHASARRLLAEAERTPRMGDERRRRRDSSDDGVEGGVSSRRTEDSASGLELTSLKEGAGGRKTGWKK</sequence>
<dbReference type="InterPro" id="IPR057124">
    <property type="entry name" value="Ned1-like_M"/>
</dbReference>
<evidence type="ECO:0000259" key="4">
    <source>
        <dbReference type="SMART" id="SM00775"/>
    </source>
</evidence>
<feature type="domain" description="LNS2/PITP" evidence="4">
    <location>
        <begin position="467"/>
        <end position="654"/>
    </location>
</feature>
<comment type="similarity">
    <text evidence="1">Belongs to the lipin family.</text>
</comment>
<dbReference type="Pfam" id="PF04571">
    <property type="entry name" value="Lipin_N"/>
    <property type="match status" value="1"/>
</dbReference>
<dbReference type="PANTHER" id="PTHR12181:SF12">
    <property type="entry name" value="PHOSPHATIDATE PHOSPHATASE"/>
    <property type="match status" value="1"/>
</dbReference>
<dbReference type="Pfam" id="PF08235">
    <property type="entry name" value="LNS2"/>
    <property type="match status" value="1"/>
</dbReference>
<feature type="compositionally biased region" description="Polar residues" evidence="3">
    <location>
        <begin position="174"/>
        <end position="186"/>
    </location>
</feature>
<dbReference type="SMART" id="SM00775">
    <property type="entry name" value="LNS2"/>
    <property type="match status" value="1"/>
</dbReference>
<dbReference type="InterPro" id="IPR013209">
    <property type="entry name" value="LNS2"/>
</dbReference>
<gene>
    <name evidence="5" type="ORF">ZT3D7_G4964</name>
</gene>
<feature type="compositionally biased region" description="Acidic residues" evidence="3">
    <location>
        <begin position="789"/>
        <end position="818"/>
    </location>
</feature>
<feature type="region of interest" description="Disordered" evidence="3">
    <location>
        <begin position="789"/>
        <end position="917"/>
    </location>
</feature>
<evidence type="ECO:0000313" key="5">
    <source>
        <dbReference type="EMBL" id="SMQ49813.1"/>
    </source>
</evidence>
<keyword evidence="6" id="KW-1185">Reference proteome</keyword>
<accession>A0A1X7RQX5</accession>
<protein>
    <recommendedName>
        <fullName evidence="4">LNS2/PITP domain-containing protein</fullName>
    </recommendedName>
</protein>
<dbReference type="GO" id="GO:0019432">
    <property type="term" value="P:triglyceride biosynthetic process"/>
    <property type="evidence" value="ECO:0007669"/>
    <property type="project" value="TreeGrafter"/>
</dbReference>
<dbReference type="SUPFAM" id="SSF56784">
    <property type="entry name" value="HAD-like"/>
    <property type="match status" value="1"/>
</dbReference>
<dbReference type="InterPro" id="IPR036412">
    <property type="entry name" value="HAD-like_sf"/>
</dbReference>
<dbReference type="Pfam" id="PF24565">
    <property type="entry name" value="Ned1_M"/>
    <property type="match status" value="1"/>
</dbReference>
<reference evidence="5 6" key="1">
    <citation type="submission" date="2016-06" db="EMBL/GenBank/DDBJ databases">
        <authorList>
            <person name="Kjaerup R.B."/>
            <person name="Dalgaard T.S."/>
            <person name="Juul-Madsen H.R."/>
        </authorList>
    </citation>
    <scope>NUCLEOTIDE SEQUENCE [LARGE SCALE GENOMIC DNA]</scope>
</reference>
<feature type="compositionally biased region" description="Basic and acidic residues" evidence="3">
    <location>
        <begin position="858"/>
        <end position="872"/>
    </location>
</feature>
<feature type="region of interest" description="Disordered" evidence="3">
    <location>
        <begin position="94"/>
        <end position="188"/>
    </location>
</feature>
<dbReference type="AlphaFoldDB" id="A0A1X7RQX5"/>
<feature type="region of interest" description="Disordered" evidence="3">
    <location>
        <begin position="232"/>
        <end position="253"/>
    </location>
</feature>
<feature type="region of interest" description="Disordered" evidence="3">
    <location>
        <begin position="369"/>
        <end position="422"/>
    </location>
</feature>
<feature type="compositionally biased region" description="Basic and acidic residues" evidence="3">
    <location>
        <begin position="143"/>
        <end position="154"/>
    </location>
</feature>
<dbReference type="GO" id="GO:0005634">
    <property type="term" value="C:nucleus"/>
    <property type="evidence" value="ECO:0007669"/>
    <property type="project" value="UniProtKB-ARBA"/>
</dbReference>
<dbReference type="GO" id="GO:0009062">
    <property type="term" value="P:fatty acid catabolic process"/>
    <property type="evidence" value="ECO:0007669"/>
    <property type="project" value="TreeGrafter"/>
</dbReference>
<dbReference type="EMBL" id="LT853695">
    <property type="protein sequence ID" value="SMQ49813.1"/>
    <property type="molecule type" value="Genomic_DNA"/>
</dbReference>
<name>A0A1X7RQX5_ZYMT9</name>
<proteinExistence type="inferred from homology"/>
<dbReference type="PANTHER" id="PTHR12181">
    <property type="entry name" value="LIPIN"/>
    <property type="match status" value="1"/>
</dbReference>
<dbReference type="InterPro" id="IPR007651">
    <property type="entry name" value="Lipin_N"/>
</dbReference>